<proteinExistence type="predicted"/>
<keyword evidence="3" id="KW-0378">Hydrolase</keyword>
<comment type="caution">
    <text evidence="3">The sequence shown here is derived from an EMBL/GenBank/DDBJ whole genome shotgun (WGS) entry which is preliminary data.</text>
</comment>
<dbReference type="PANTHER" id="PTHR46112">
    <property type="entry name" value="AMINOPEPTIDASE"/>
    <property type="match status" value="1"/>
</dbReference>
<reference evidence="3" key="2">
    <citation type="submission" date="2020-09" db="EMBL/GenBank/DDBJ databases">
        <authorList>
            <person name="Sun Q."/>
            <person name="Zhou Y."/>
        </authorList>
    </citation>
    <scope>NUCLEOTIDE SEQUENCE</scope>
    <source>
        <strain evidence="3">CGMCC 1.12153</strain>
    </source>
</reference>
<dbReference type="SUPFAM" id="SSF53092">
    <property type="entry name" value="Creatinase/prolidase N-terminal domain"/>
    <property type="match status" value="1"/>
</dbReference>
<evidence type="ECO:0000313" key="4">
    <source>
        <dbReference type="Proteomes" id="UP000660110"/>
    </source>
</evidence>
<dbReference type="Pfam" id="PF01321">
    <property type="entry name" value="Creatinase_N"/>
    <property type="match status" value="1"/>
</dbReference>
<sequence>MVLPFDILEYHQRIKGTKERMAEKGIDVLLITDPANMNYLSGYDAWSFYVHQMLVVIIDEPQPIWIGRYQDANGARATTWIYEENVIAYPDYYVHSDTYHPMDFIAEILTQIGQGRRSIGVEMDHYYFTGMALERLKKGMPNAQFKDASLLVNRVRMVKSDQEIEYMNRAATIADLAMTRGVESICAGRRECDTAAEIYYQLIKGTPEHGGEYPAIVPLLPTGDHTSIPHLTWSDRPFVDGSPVIVELAGCYKRYHVPLARTVAIGEPSQKLEFLAPVVLEGIQNVLEAAKPGMTCSDLEAIWAKSIKKYGFEKESRLGYSVGLNYPPDWGEHTASIRKGDMTVLQPNMTFHLIPGLWFDYDGIEISETFRVTEKGCERFTTYPQELIVKRESSILLNSSDQIS</sequence>
<dbReference type="SUPFAM" id="SSF55920">
    <property type="entry name" value="Creatinase/aminopeptidase"/>
    <property type="match status" value="1"/>
</dbReference>
<evidence type="ECO:0000259" key="1">
    <source>
        <dbReference type="Pfam" id="PF00557"/>
    </source>
</evidence>
<dbReference type="Gene3D" id="3.40.350.10">
    <property type="entry name" value="Creatinase/prolidase N-terminal domain"/>
    <property type="match status" value="1"/>
</dbReference>
<dbReference type="InterPro" id="IPR036005">
    <property type="entry name" value="Creatinase/aminopeptidase-like"/>
</dbReference>
<evidence type="ECO:0000259" key="2">
    <source>
        <dbReference type="Pfam" id="PF01321"/>
    </source>
</evidence>
<protein>
    <submittedName>
        <fullName evidence="3">Ectoine hydrolase DoeA</fullName>
    </submittedName>
</protein>
<dbReference type="PANTHER" id="PTHR46112:SF2">
    <property type="entry name" value="XAA-PRO AMINOPEPTIDASE P-RELATED"/>
    <property type="match status" value="1"/>
</dbReference>
<name>A0A917B4R1_HALAA</name>
<dbReference type="InterPro" id="IPR029149">
    <property type="entry name" value="Creatin/AminoP/Spt16_N"/>
</dbReference>
<dbReference type="InterPro" id="IPR000587">
    <property type="entry name" value="Creatinase_N"/>
</dbReference>
<dbReference type="GO" id="GO:0016787">
    <property type="term" value="F:hydrolase activity"/>
    <property type="evidence" value="ECO:0007669"/>
    <property type="project" value="UniProtKB-KW"/>
</dbReference>
<feature type="domain" description="Creatinase N-terminal" evidence="2">
    <location>
        <begin position="13"/>
        <end position="158"/>
    </location>
</feature>
<feature type="domain" description="Peptidase M24" evidence="1">
    <location>
        <begin position="165"/>
        <end position="374"/>
    </location>
</feature>
<dbReference type="InterPro" id="IPR000994">
    <property type="entry name" value="Pept_M24"/>
</dbReference>
<gene>
    <name evidence="3" type="ORF">GCM10010954_18340</name>
</gene>
<accession>A0A917B4R1</accession>
<reference evidence="3" key="1">
    <citation type="journal article" date="2014" name="Int. J. Syst. Evol. Microbiol.">
        <title>Complete genome sequence of Corynebacterium casei LMG S-19264T (=DSM 44701T), isolated from a smear-ripened cheese.</title>
        <authorList>
            <consortium name="US DOE Joint Genome Institute (JGI-PGF)"/>
            <person name="Walter F."/>
            <person name="Albersmeier A."/>
            <person name="Kalinowski J."/>
            <person name="Ruckert C."/>
        </authorList>
    </citation>
    <scope>NUCLEOTIDE SEQUENCE</scope>
    <source>
        <strain evidence="3">CGMCC 1.12153</strain>
    </source>
</reference>
<dbReference type="EMBL" id="BMEL01000002">
    <property type="protein sequence ID" value="GGF19899.1"/>
    <property type="molecule type" value="Genomic_DNA"/>
</dbReference>
<organism evidence="3 4">
    <name type="scientific">Halobacillus andaensis</name>
    <dbReference type="NCBI Taxonomy" id="1176239"/>
    <lineage>
        <taxon>Bacteria</taxon>
        <taxon>Bacillati</taxon>
        <taxon>Bacillota</taxon>
        <taxon>Bacilli</taxon>
        <taxon>Bacillales</taxon>
        <taxon>Bacillaceae</taxon>
        <taxon>Halobacillus</taxon>
    </lineage>
</organism>
<dbReference type="InterPro" id="IPR050659">
    <property type="entry name" value="Peptidase_M24B"/>
</dbReference>
<keyword evidence="4" id="KW-1185">Reference proteome</keyword>
<dbReference type="AlphaFoldDB" id="A0A917B4R1"/>
<dbReference type="PROSITE" id="PS50890">
    <property type="entry name" value="PUA"/>
    <property type="match status" value="1"/>
</dbReference>
<dbReference type="CDD" id="cd01066">
    <property type="entry name" value="APP_MetAP"/>
    <property type="match status" value="1"/>
</dbReference>
<dbReference type="Proteomes" id="UP000660110">
    <property type="component" value="Unassembled WGS sequence"/>
</dbReference>
<evidence type="ECO:0000313" key="3">
    <source>
        <dbReference type="EMBL" id="GGF19899.1"/>
    </source>
</evidence>
<dbReference type="Pfam" id="PF00557">
    <property type="entry name" value="Peptidase_M24"/>
    <property type="match status" value="1"/>
</dbReference>
<dbReference type="Gene3D" id="3.90.230.10">
    <property type="entry name" value="Creatinase/methionine aminopeptidase superfamily"/>
    <property type="match status" value="1"/>
</dbReference>
<dbReference type="RefSeq" id="WP_188377187.1">
    <property type="nucleotide sequence ID" value="NZ_BMEL01000002.1"/>
</dbReference>